<dbReference type="HOGENOM" id="CLU_886441_0_0_1"/>
<dbReference type="Proteomes" id="UP000008792">
    <property type="component" value="Unassembled WGS sequence"/>
</dbReference>
<dbReference type="eggNOG" id="ENOG502TBPW">
    <property type="taxonomic scope" value="Eukaryota"/>
</dbReference>
<gene>
    <name evidence="2" type="primary">Dvir\GJ13678</name>
    <name evidence="2" type="ORF">Dvir_GJ13678</name>
</gene>
<evidence type="ECO:0000256" key="1">
    <source>
        <dbReference type="SAM" id="MobiDB-lite"/>
    </source>
</evidence>
<reference evidence="2 3" key="1">
    <citation type="journal article" date="2007" name="Nature">
        <title>Evolution of genes and genomes on the Drosophila phylogeny.</title>
        <authorList>
            <consortium name="Drosophila 12 Genomes Consortium"/>
            <person name="Clark A.G."/>
            <person name="Eisen M.B."/>
            <person name="Smith D.R."/>
            <person name="Bergman C.M."/>
            <person name="Oliver B."/>
            <person name="Markow T.A."/>
            <person name="Kaufman T.C."/>
            <person name="Kellis M."/>
            <person name="Gelbart W."/>
            <person name="Iyer V.N."/>
            <person name="Pollard D.A."/>
            <person name="Sackton T.B."/>
            <person name="Larracuente A.M."/>
            <person name="Singh N.D."/>
            <person name="Abad J.P."/>
            <person name="Abt D.N."/>
            <person name="Adryan B."/>
            <person name="Aguade M."/>
            <person name="Akashi H."/>
            <person name="Anderson W.W."/>
            <person name="Aquadro C.F."/>
            <person name="Ardell D.H."/>
            <person name="Arguello R."/>
            <person name="Artieri C.G."/>
            <person name="Barbash D.A."/>
            <person name="Barker D."/>
            <person name="Barsanti P."/>
            <person name="Batterham P."/>
            <person name="Batzoglou S."/>
            <person name="Begun D."/>
            <person name="Bhutkar A."/>
            <person name="Blanco E."/>
            <person name="Bosak S.A."/>
            <person name="Bradley R.K."/>
            <person name="Brand A.D."/>
            <person name="Brent M.R."/>
            <person name="Brooks A.N."/>
            <person name="Brown R.H."/>
            <person name="Butlin R.K."/>
            <person name="Caggese C."/>
            <person name="Calvi B.R."/>
            <person name="Bernardo de Carvalho A."/>
            <person name="Caspi A."/>
            <person name="Castrezana S."/>
            <person name="Celniker S.E."/>
            <person name="Chang J.L."/>
            <person name="Chapple C."/>
            <person name="Chatterji S."/>
            <person name="Chinwalla A."/>
            <person name="Civetta A."/>
            <person name="Clifton S.W."/>
            <person name="Comeron J.M."/>
            <person name="Costello J.C."/>
            <person name="Coyne J.A."/>
            <person name="Daub J."/>
            <person name="David R.G."/>
            <person name="Delcher A.L."/>
            <person name="Delehaunty K."/>
            <person name="Do C.B."/>
            <person name="Ebling H."/>
            <person name="Edwards K."/>
            <person name="Eickbush T."/>
            <person name="Evans J.D."/>
            <person name="Filipski A."/>
            <person name="Findeiss S."/>
            <person name="Freyhult E."/>
            <person name="Fulton L."/>
            <person name="Fulton R."/>
            <person name="Garcia A.C."/>
            <person name="Gardiner A."/>
            <person name="Garfield D.A."/>
            <person name="Garvin B.E."/>
            <person name="Gibson G."/>
            <person name="Gilbert D."/>
            <person name="Gnerre S."/>
            <person name="Godfrey J."/>
            <person name="Good R."/>
            <person name="Gotea V."/>
            <person name="Gravely B."/>
            <person name="Greenberg A.J."/>
            <person name="Griffiths-Jones S."/>
            <person name="Gross S."/>
            <person name="Guigo R."/>
            <person name="Gustafson E.A."/>
            <person name="Haerty W."/>
            <person name="Hahn M.W."/>
            <person name="Halligan D.L."/>
            <person name="Halpern A.L."/>
            <person name="Halter G.M."/>
            <person name="Han M.V."/>
            <person name="Heger A."/>
            <person name="Hillier L."/>
            <person name="Hinrichs A.S."/>
            <person name="Holmes I."/>
            <person name="Hoskins R.A."/>
            <person name="Hubisz M.J."/>
            <person name="Hultmark D."/>
            <person name="Huntley M.A."/>
            <person name="Jaffe D.B."/>
            <person name="Jagadeeshan S."/>
            <person name="Jeck W.R."/>
            <person name="Johnson J."/>
            <person name="Jones C.D."/>
            <person name="Jordan W.C."/>
            <person name="Karpen G.H."/>
            <person name="Kataoka E."/>
            <person name="Keightley P.D."/>
            <person name="Kheradpour P."/>
            <person name="Kirkness E.F."/>
            <person name="Koerich L.B."/>
            <person name="Kristiansen K."/>
            <person name="Kudrna D."/>
            <person name="Kulathinal R.J."/>
            <person name="Kumar S."/>
            <person name="Kwok R."/>
            <person name="Lander E."/>
            <person name="Langley C.H."/>
            <person name="Lapoint R."/>
            <person name="Lazzaro B.P."/>
            <person name="Lee S.J."/>
            <person name="Levesque L."/>
            <person name="Li R."/>
            <person name="Lin C.F."/>
            <person name="Lin M.F."/>
            <person name="Lindblad-Toh K."/>
            <person name="Llopart A."/>
            <person name="Long M."/>
            <person name="Low L."/>
            <person name="Lozovsky E."/>
            <person name="Lu J."/>
            <person name="Luo M."/>
            <person name="Machado C.A."/>
            <person name="Makalowski W."/>
            <person name="Marzo M."/>
            <person name="Matsuda M."/>
            <person name="Matzkin L."/>
            <person name="McAllister B."/>
            <person name="McBride C.S."/>
            <person name="McKernan B."/>
            <person name="McKernan K."/>
            <person name="Mendez-Lago M."/>
            <person name="Minx P."/>
            <person name="Mollenhauer M.U."/>
            <person name="Montooth K."/>
            <person name="Mount S.M."/>
            <person name="Mu X."/>
            <person name="Myers E."/>
            <person name="Negre B."/>
            <person name="Newfeld S."/>
            <person name="Nielsen R."/>
            <person name="Noor M.A."/>
            <person name="O'Grady P."/>
            <person name="Pachter L."/>
            <person name="Papaceit M."/>
            <person name="Parisi M.J."/>
            <person name="Parisi M."/>
            <person name="Parts L."/>
            <person name="Pedersen J.S."/>
            <person name="Pesole G."/>
            <person name="Phillippy A.M."/>
            <person name="Ponting C.P."/>
            <person name="Pop M."/>
            <person name="Porcelli D."/>
            <person name="Powell J.R."/>
            <person name="Prohaska S."/>
            <person name="Pruitt K."/>
            <person name="Puig M."/>
            <person name="Quesneville H."/>
            <person name="Ram K.R."/>
            <person name="Rand D."/>
            <person name="Rasmussen M.D."/>
            <person name="Reed L.K."/>
            <person name="Reenan R."/>
            <person name="Reily A."/>
            <person name="Remington K.A."/>
            <person name="Rieger T.T."/>
            <person name="Ritchie M.G."/>
            <person name="Robin C."/>
            <person name="Rogers Y.H."/>
            <person name="Rohde C."/>
            <person name="Rozas J."/>
            <person name="Rubenfield M.J."/>
            <person name="Ruiz A."/>
            <person name="Russo S."/>
            <person name="Salzberg S.L."/>
            <person name="Sanchez-Gracia A."/>
            <person name="Saranga D.J."/>
            <person name="Sato H."/>
            <person name="Schaeffer S.W."/>
            <person name="Schatz M.C."/>
            <person name="Schlenke T."/>
            <person name="Schwartz R."/>
            <person name="Segarra C."/>
            <person name="Singh R.S."/>
            <person name="Sirot L."/>
            <person name="Sirota M."/>
            <person name="Sisneros N.B."/>
            <person name="Smith C.D."/>
            <person name="Smith T.F."/>
            <person name="Spieth J."/>
            <person name="Stage D.E."/>
            <person name="Stark A."/>
            <person name="Stephan W."/>
            <person name="Strausberg R.L."/>
            <person name="Strempel S."/>
            <person name="Sturgill D."/>
            <person name="Sutton G."/>
            <person name="Sutton G.G."/>
            <person name="Tao W."/>
            <person name="Teichmann S."/>
            <person name="Tobari Y.N."/>
            <person name="Tomimura Y."/>
            <person name="Tsolas J.M."/>
            <person name="Valente V.L."/>
            <person name="Venter E."/>
            <person name="Venter J.C."/>
            <person name="Vicario S."/>
            <person name="Vieira F.G."/>
            <person name="Vilella A.J."/>
            <person name="Villasante A."/>
            <person name="Walenz B."/>
            <person name="Wang J."/>
            <person name="Wasserman M."/>
            <person name="Watts T."/>
            <person name="Wilson D."/>
            <person name="Wilson R.K."/>
            <person name="Wing R.A."/>
            <person name="Wolfner M.F."/>
            <person name="Wong A."/>
            <person name="Wong G.K."/>
            <person name="Wu C.I."/>
            <person name="Wu G."/>
            <person name="Yamamoto D."/>
            <person name="Yang H.P."/>
            <person name="Yang S.P."/>
            <person name="Yorke J.A."/>
            <person name="Yoshida K."/>
            <person name="Zdobnov E."/>
            <person name="Zhang P."/>
            <person name="Zhang Y."/>
            <person name="Zimin A.V."/>
            <person name="Baldwin J."/>
            <person name="Abdouelleil A."/>
            <person name="Abdulkadir J."/>
            <person name="Abebe A."/>
            <person name="Abera B."/>
            <person name="Abreu J."/>
            <person name="Acer S.C."/>
            <person name="Aftuck L."/>
            <person name="Alexander A."/>
            <person name="An P."/>
            <person name="Anderson E."/>
            <person name="Anderson S."/>
            <person name="Arachi H."/>
            <person name="Azer M."/>
            <person name="Bachantsang P."/>
            <person name="Barry A."/>
            <person name="Bayul T."/>
            <person name="Berlin A."/>
            <person name="Bessette D."/>
            <person name="Bloom T."/>
            <person name="Blye J."/>
            <person name="Boguslavskiy L."/>
            <person name="Bonnet C."/>
            <person name="Boukhgalter B."/>
            <person name="Bourzgui I."/>
            <person name="Brown A."/>
            <person name="Cahill P."/>
            <person name="Channer S."/>
            <person name="Cheshatsang Y."/>
            <person name="Chuda L."/>
            <person name="Citroen M."/>
            <person name="Collymore A."/>
            <person name="Cooke P."/>
            <person name="Costello M."/>
            <person name="D'Aco K."/>
            <person name="Daza R."/>
            <person name="De Haan G."/>
            <person name="DeGray S."/>
            <person name="DeMaso C."/>
            <person name="Dhargay N."/>
            <person name="Dooley K."/>
            <person name="Dooley E."/>
            <person name="Doricent M."/>
            <person name="Dorje P."/>
            <person name="Dorjee K."/>
            <person name="Dupes A."/>
            <person name="Elong R."/>
            <person name="Falk J."/>
            <person name="Farina A."/>
            <person name="Faro S."/>
            <person name="Ferguson D."/>
            <person name="Fisher S."/>
            <person name="Foley C.D."/>
            <person name="Franke A."/>
            <person name="Friedrich D."/>
            <person name="Gadbois L."/>
            <person name="Gearin G."/>
            <person name="Gearin C.R."/>
            <person name="Giannoukos G."/>
            <person name="Goode T."/>
            <person name="Graham J."/>
            <person name="Grandbois E."/>
            <person name="Grewal S."/>
            <person name="Gyaltsen K."/>
            <person name="Hafez N."/>
            <person name="Hagos B."/>
            <person name="Hall J."/>
            <person name="Henson C."/>
            <person name="Hollinger A."/>
            <person name="Honan T."/>
            <person name="Huard M.D."/>
            <person name="Hughes L."/>
            <person name="Hurhula B."/>
            <person name="Husby M.E."/>
            <person name="Kamat A."/>
            <person name="Kanga B."/>
            <person name="Kashin S."/>
            <person name="Khazanovich D."/>
            <person name="Kisner P."/>
            <person name="Lance K."/>
            <person name="Lara M."/>
            <person name="Lee W."/>
            <person name="Lennon N."/>
            <person name="Letendre F."/>
            <person name="LeVine R."/>
            <person name="Lipovsky A."/>
            <person name="Liu X."/>
            <person name="Liu J."/>
            <person name="Liu S."/>
            <person name="Lokyitsang T."/>
            <person name="Lokyitsang Y."/>
            <person name="Lubonja R."/>
            <person name="Lui A."/>
            <person name="MacDonald P."/>
            <person name="Magnisalis V."/>
            <person name="Maru K."/>
            <person name="Matthews C."/>
            <person name="McCusker W."/>
            <person name="McDonough S."/>
            <person name="Mehta T."/>
            <person name="Meldrim J."/>
            <person name="Meneus L."/>
            <person name="Mihai O."/>
            <person name="Mihalev A."/>
            <person name="Mihova T."/>
            <person name="Mittelman R."/>
            <person name="Mlenga V."/>
            <person name="Montmayeur A."/>
            <person name="Mulrain L."/>
            <person name="Navidi A."/>
            <person name="Naylor J."/>
            <person name="Negash T."/>
            <person name="Nguyen T."/>
            <person name="Nguyen N."/>
            <person name="Nicol R."/>
            <person name="Norbu C."/>
            <person name="Norbu N."/>
            <person name="Novod N."/>
            <person name="O'Neill B."/>
            <person name="Osman S."/>
            <person name="Markiewicz E."/>
            <person name="Oyono O.L."/>
            <person name="Patti C."/>
            <person name="Phunkhang P."/>
            <person name="Pierre F."/>
            <person name="Priest M."/>
            <person name="Raghuraman S."/>
            <person name="Rege F."/>
            <person name="Reyes R."/>
            <person name="Rise C."/>
            <person name="Rogov P."/>
            <person name="Ross K."/>
            <person name="Ryan E."/>
            <person name="Settipalli S."/>
            <person name="Shea T."/>
            <person name="Sherpa N."/>
            <person name="Shi L."/>
            <person name="Shih D."/>
            <person name="Sparrow T."/>
            <person name="Spaulding J."/>
            <person name="Stalker J."/>
            <person name="Stange-Thomann N."/>
            <person name="Stavropoulos S."/>
            <person name="Stone C."/>
            <person name="Strader C."/>
            <person name="Tesfaye S."/>
            <person name="Thomson T."/>
            <person name="Thoulutsang Y."/>
            <person name="Thoulutsang D."/>
            <person name="Topham K."/>
            <person name="Topping I."/>
            <person name="Tsamla T."/>
            <person name="Vassiliev H."/>
            <person name="Vo A."/>
            <person name="Wangchuk T."/>
            <person name="Wangdi T."/>
            <person name="Weiand M."/>
            <person name="Wilkinson J."/>
            <person name="Wilson A."/>
            <person name="Yadav S."/>
            <person name="Young G."/>
            <person name="Yu Q."/>
            <person name="Zembek L."/>
            <person name="Zhong D."/>
            <person name="Zimmer A."/>
            <person name="Zwirko Z."/>
            <person name="Jaffe D.B."/>
            <person name="Alvarez P."/>
            <person name="Brockman W."/>
            <person name="Butler J."/>
            <person name="Chin C."/>
            <person name="Gnerre S."/>
            <person name="Grabherr M."/>
            <person name="Kleber M."/>
            <person name="Mauceli E."/>
            <person name="MacCallum I."/>
        </authorList>
    </citation>
    <scope>NUCLEOTIDE SEQUENCE [LARGE SCALE GENOMIC DNA]</scope>
    <source>
        <strain evidence="3">Tucson 15010-1051.87</strain>
    </source>
</reference>
<evidence type="ECO:0000313" key="2">
    <source>
        <dbReference type="EMBL" id="EDW70204.2"/>
    </source>
</evidence>
<proteinExistence type="predicted"/>
<dbReference type="FunCoup" id="B4LEU7">
    <property type="interactions" value="2"/>
</dbReference>
<feature type="compositionally biased region" description="Polar residues" evidence="1">
    <location>
        <begin position="22"/>
        <end position="31"/>
    </location>
</feature>
<accession>B4LEU7</accession>
<evidence type="ECO:0000313" key="3">
    <source>
        <dbReference type="Proteomes" id="UP000008792"/>
    </source>
</evidence>
<sequence length="289" mass="32543">MSLNNKVPDLFCAEIDDDNDSFHSFAQSSIEPSELGSLSDIDDGPEDSNSDSSAEFEFKKNAVKIKPTLRVDCQASESLATSNSSASASVAKPVQYESTPSRTPMCHHMVPKLAGNSQMPDMDLFNMDASPSVRPIKKDALDISPNTEALQRFAFTEIWIEEQQNYPERKRSLTREFTAALDDYFHTKNNEQVECISLEEQQKGKLYKQLFVAPNKSSSGQTASFQTTPEIKPYVSPFEDLPVVAEESILAGQKPHIVVPAGYDLTNLWEYKNPNHWHRRRTTFNDYHP</sequence>
<dbReference type="KEGG" id="dvi:6623952"/>
<feature type="compositionally biased region" description="Acidic residues" evidence="1">
    <location>
        <begin position="40"/>
        <end position="49"/>
    </location>
</feature>
<feature type="region of interest" description="Disordered" evidence="1">
    <location>
        <begin position="80"/>
        <end position="105"/>
    </location>
</feature>
<dbReference type="InParanoid" id="B4LEU7"/>
<keyword evidence="3" id="KW-1185">Reference proteome</keyword>
<feature type="compositionally biased region" description="Low complexity" evidence="1">
    <location>
        <begin position="80"/>
        <end position="91"/>
    </location>
</feature>
<feature type="region of interest" description="Disordered" evidence="1">
    <location>
        <begin position="22"/>
        <end position="57"/>
    </location>
</feature>
<dbReference type="EMBL" id="CH940647">
    <property type="protein sequence ID" value="EDW70204.2"/>
    <property type="molecule type" value="Genomic_DNA"/>
</dbReference>
<protein>
    <submittedName>
        <fullName evidence="2">Uncharacterized protein</fullName>
    </submittedName>
</protein>
<name>B4LEU7_DROVI</name>
<dbReference type="AlphaFoldDB" id="B4LEU7"/>
<dbReference type="OrthoDB" id="7883459at2759"/>
<organism evidence="2 3">
    <name type="scientific">Drosophila virilis</name>
    <name type="common">Fruit fly</name>
    <dbReference type="NCBI Taxonomy" id="7244"/>
    <lineage>
        <taxon>Eukaryota</taxon>
        <taxon>Metazoa</taxon>
        <taxon>Ecdysozoa</taxon>
        <taxon>Arthropoda</taxon>
        <taxon>Hexapoda</taxon>
        <taxon>Insecta</taxon>
        <taxon>Pterygota</taxon>
        <taxon>Neoptera</taxon>
        <taxon>Endopterygota</taxon>
        <taxon>Diptera</taxon>
        <taxon>Brachycera</taxon>
        <taxon>Muscomorpha</taxon>
        <taxon>Ephydroidea</taxon>
        <taxon>Drosophilidae</taxon>
        <taxon>Drosophila</taxon>
    </lineage>
</organism>